<proteinExistence type="predicted"/>
<evidence type="ECO:0000256" key="1">
    <source>
        <dbReference type="SAM" id="MobiDB-lite"/>
    </source>
</evidence>
<evidence type="ECO:0000313" key="3">
    <source>
        <dbReference type="Proteomes" id="UP001642484"/>
    </source>
</evidence>
<accession>A0ABP0LG11</accession>
<evidence type="ECO:0000313" key="2">
    <source>
        <dbReference type="EMBL" id="CAK9038125.1"/>
    </source>
</evidence>
<dbReference type="EMBL" id="CAXAMN010012405">
    <property type="protein sequence ID" value="CAK9038125.1"/>
    <property type="molecule type" value="Genomic_DNA"/>
</dbReference>
<feature type="compositionally biased region" description="Basic and acidic residues" evidence="1">
    <location>
        <begin position="91"/>
        <end position="110"/>
    </location>
</feature>
<name>A0ABP0LG11_9DINO</name>
<keyword evidence="3" id="KW-1185">Reference proteome</keyword>
<feature type="non-terminal residue" evidence="2">
    <location>
        <position position="119"/>
    </location>
</feature>
<reference evidence="2 3" key="1">
    <citation type="submission" date="2024-02" db="EMBL/GenBank/DDBJ databases">
        <authorList>
            <person name="Chen Y."/>
            <person name="Shah S."/>
            <person name="Dougan E. K."/>
            <person name="Thang M."/>
            <person name="Chan C."/>
        </authorList>
    </citation>
    <scope>NUCLEOTIDE SEQUENCE [LARGE SCALE GENOMIC DNA]</scope>
</reference>
<dbReference type="Proteomes" id="UP001642484">
    <property type="component" value="Unassembled WGS sequence"/>
</dbReference>
<feature type="non-terminal residue" evidence="2">
    <location>
        <position position="1"/>
    </location>
</feature>
<comment type="caution">
    <text evidence="2">The sequence shown here is derived from an EMBL/GenBank/DDBJ whole genome shotgun (WGS) entry which is preliminary data.</text>
</comment>
<feature type="region of interest" description="Disordered" evidence="1">
    <location>
        <begin position="91"/>
        <end position="119"/>
    </location>
</feature>
<protein>
    <submittedName>
        <fullName evidence="2">Uncharacterized protein</fullName>
    </submittedName>
</protein>
<sequence length="119" mass="13042">DSTVEPFYEELFKFWNVRLRRASEPSPSTVVEVEDSDAEDDLCHWVVKSDPYPSSPVKMAAEAGAPVEHSLQGAITDSGASVLEEPLIAKEEGAMRDQLKTEVDSGEATKKVSTQKGFK</sequence>
<gene>
    <name evidence="2" type="ORF">CCMP2556_LOCUS20921</name>
</gene>
<organism evidence="2 3">
    <name type="scientific">Durusdinium trenchii</name>
    <dbReference type="NCBI Taxonomy" id="1381693"/>
    <lineage>
        <taxon>Eukaryota</taxon>
        <taxon>Sar</taxon>
        <taxon>Alveolata</taxon>
        <taxon>Dinophyceae</taxon>
        <taxon>Suessiales</taxon>
        <taxon>Symbiodiniaceae</taxon>
        <taxon>Durusdinium</taxon>
    </lineage>
</organism>